<name>A0ABR3W3J4_9PEZI</name>
<evidence type="ECO:0000313" key="3">
    <source>
        <dbReference type="Proteomes" id="UP001583177"/>
    </source>
</evidence>
<reference evidence="2 3" key="1">
    <citation type="journal article" date="2024" name="IMA Fungus">
        <title>IMA Genome - F19 : A genome assembly and annotation guide to empower mycologists, including annotated draft genome sequences of Ceratocystis pirilliformis, Diaporthe australafricana, Fusarium ophioides, Paecilomyces lecythidis, and Sporothrix stenoceras.</title>
        <authorList>
            <person name="Aylward J."/>
            <person name="Wilson A.M."/>
            <person name="Visagie C.M."/>
            <person name="Spraker J."/>
            <person name="Barnes I."/>
            <person name="Buitendag C."/>
            <person name="Ceriani C."/>
            <person name="Del Mar Angel L."/>
            <person name="du Plessis D."/>
            <person name="Fuchs T."/>
            <person name="Gasser K."/>
            <person name="Kramer D."/>
            <person name="Li W."/>
            <person name="Munsamy K."/>
            <person name="Piso A."/>
            <person name="Price J.L."/>
            <person name="Sonnekus B."/>
            <person name="Thomas C."/>
            <person name="van der Nest A."/>
            <person name="van Dijk A."/>
            <person name="van Heerden A."/>
            <person name="van Vuuren N."/>
            <person name="Yilmaz N."/>
            <person name="Duong T.A."/>
            <person name="van der Merwe N.A."/>
            <person name="Wingfield M.J."/>
            <person name="Wingfield B.D."/>
        </authorList>
    </citation>
    <scope>NUCLEOTIDE SEQUENCE [LARGE SCALE GENOMIC DNA]</scope>
    <source>
        <strain evidence="2 3">CMW 18300</strain>
    </source>
</reference>
<dbReference type="PANTHER" id="PTHR46603:SF1">
    <property type="entry name" value="ABSCISSION_NOCUT CHECKPOINT REGULATOR"/>
    <property type="match status" value="1"/>
</dbReference>
<proteinExistence type="predicted"/>
<organism evidence="2 3">
    <name type="scientific">Diaporthe australafricana</name>
    <dbReference type="NCBI Taxonomy" id="127596"/>
    <lineage>
        <taxon>Eukaryota</taxon>
        <taxon>Fungi</taxon>
        <taxon>Dikarya</taxon>
        <taxon>Ascomycota</taxon>
        <taxon>Pezizomycotina</taxon>
        <taxon>Sordariomycetes</taxon>
        <taxon>Sordariomycetidae</taxon>
        <taxon>Diaporthales</taxon>
        <taxon>Diaporthaceae</taxon>
        <taxon>Diaporthe</taxon>
    </lineage>
</organism>
<gene>
    <name evidence="2" type="ORF">Daus18300_012256</name>
</gene>
<feature type="compositionally biased region" description="Acidic residues" evidence="1">
    <location>
        <begin position="178"/>
        <end position="189"/>
    </location>
</feature>
<feature type="compositionally biased region" description="Basic and acidic residues" evidence="1">
    <location>
        <begin position="191"/>
        <end position="209"/>
    </location>
</feature>
<dbReference type="PANTHER" id="PTHR46603">
    <property type="entry name" value="ABSCISSION/NOCUT CHECKPOINT REGULATOR"/>
    <property type="match status" value="1"/>
</dbReference>
<evidence type="ECO:0000313" key="2">
    <source>
        <dbReference type="EMBL" id="KAL1852361.1"/>
    </source>
</evidence>
<feature type="compositionally biased region" description="Basic and acidic residues" evidence="1">
    <location>
        <begin position="226"/>
        <end position="250"/>
    </location>
</feature>
<accession>A0ABR3W3J4</accession>
<dbReference type="CDD" id="cd19817">
    <property type="entry name" value="Bbox1_ANCHR-like"/>
    <property type="match status" value="1"/>
</dbReference>
<feature type="compositionally biased region" description="Basic and acidic residues" evidence="1">
    <location>
        <begin position="139"/>
        <end position="155"/>
    </location>
</feature>
<protein>
    <submittedName>
        <fullName evidence="2">Uncharacterized protein</fullName>
    </submittedName>
</protein>
<feature type="compositionally biased region" description="Basic and acidic residues" evidence="1">
    <location>
        <begin position="166"/>
        <end position="177"/>
    </location>
</feature>
<comment type="caution">
    <text evidence="2">The sequence shown here is derived from an EMBL/GenBank/DDBJ whole genome shotgun (WGS) entry which is preliminary data.</text>
</comment>
<dbReference type="SUPFAM" id="SSF57845">
    <property type="entry name" value="B-box zinc-binding domain"/>
    <property type="match status" value="1"/>
</dbReference>
<feature type="compositionally biased region" description="Low complexity" evidence="1">
    <location>
        <begin position="334"/>
        <end position="346"/>
    </location>
</feature>
<feature type="compositionally biased region" description="Acidic residues" evidence="1">
    <location>
        <begin position="121"/>
        <end position="130"/>
    </location>
</feature>
<feature type="region of interest" description="Disordered" evidence="1">
    <location>
        <begin position="334"/>
        <end position="362"/>
    </location>
</feature>
<feature type="compositionally biased region" description="Basic and acidic residues" evidence="1">
    <location>
        <begin position="25"/>
        <end position="36"/>
    </location>
</feature>
<keyword evidence="3" id="KW-1185">Reference proteome</keyword>
<dbReference type="EMBL" id="JAWRVE010000162">
    <property type="protein sequence ID" value="KAL1852361.1"/>
    <property type="molecule type" value="Genomic_DNA"/>
</dbReference>
<feature type="region of interest" description="Disordered" evidence="1">
    <location>
        <begin position="1"/>
        <end position="318"/>
    </location>
</feature>
<dbReference type="InterPro" id="IPR044553">
    <property type="entry name" value="Bbox1_ANCHR"/>
</dbReference>
<sequence length="435" mass="45939">MAPSTDRSLLDRLNALKPTSPAEPLSKEDALSERLRSLRNKRDHCPAESGVPPPPYTATSSATHAQPPPSTSAEDTEQLTPHGNVAGRHQSRGDEEAAEGGSQSSEGEYDDYFEDVLQPLDLDEHEEESGGSEGGGGVEDSKRVEDLLAKLKADPRALPPPPPSESKPDGPKAKGREEEEESSEDDSEGEAMSREVENVISRAMDELRLEGPANQPVEPDATDTPGGERKADDGLGGRAPALRDDGRERAPSTASQDAADSEEQGDSAKSARQGAKNDDNDGGAGLSLPTVPTKLVDPAPAPAPGSAAAAGDGDDEDHFESSIAARLAALKAGTGAAPPTTTHTDALGLPSAPTFRPEDNRPALKTRAGYTDADQKTWCIVCLEDGTIRCLGCDDDGVGEDNVYCARCWKEMHVGPSAGYDERGHAWERFDPRRV</sequence>
<evidence type="ECO:0000256" key="1">
    <source>
        <dbReference type="SAM" id="MobiDB-lite"/>
    </source>
</evidence>
<dbReference type="Proteomes" id="UP001583177">
    <property type="component" value="Unassembled WGS sequence"/>
</dbReference>